<dbReference type="GO" id="GO:0008237">
    <property type="term" value="F:metallopeptidase activity"/>
    <property type="evidence" value="ECO:0007669"/>
    <property type="project" value="UniProtKB-KW"/>
</dbReference>
<proteinExistence type="predicted"/>
<gene>
    <name evidence="23" type="ORF">ACFO0N_16075</name>
</gene>
<keyword evidence="13" id="KW-0862">Zinc</keyword>
<evidence type="ECO:0000256" key="15">
    <source>
        <dbReference type="ARBA" id="ARBA00023049"/>
    </source>
</evidence>
<reference evidence="23 24" key="1">
    <citation type="journal article" date="2019" name="Int. J. Syst. Evol. Microbiol.">
        <title>The Global Catalogue of Microorganisms (GCM) 10K type strain sequencing project: providing services to taxonomists for standard genome sequencing and annotation.</title>
        <authorList>
            <consortium name="The Broad Institute Genomics Platform"/>
            <consortium name="The Broad Institute Genome Sequencing Center for Infectious Disease"/>
            <person name="Wu L."/>
            <person name="Ma J."/>
        </authorList>
    </citation>
    <scope>NUCLEOTIDE SEQUENCE [LARGE SCALE GENOMIC DNA]</scope>
    <source>
        <strain evidence="23 24">CGMCC 1.12553</strain>
    </source>
</reference>
<evidence type="ECO:0000259" key="21">
    <source>
        <dbReference type="Pfam" id="PF02225"/>
    </source>
</evidence>
<name>A0ABD5PFA8_9EURY</name>
<dbReference type="InterPro" id="IPR003137">
    <property type="entry name" value="PA_domain"/>
</dbReference>
<evidence type="ECO:0000256" key="20">
    <source>
        <dbReference type="ARBA" id="ARBA00033328"/>
    </source>
</evidence>
<dbReference type="SUPFAM" id="SSF52025">
    <property type="entry name" value="PA domain"/>
    <property type="match status" value="1"/>
</dbReference>
<keyword evidence="10" id="KW-0732">Signal</keyword>
<evidence type="ECO:0000256" key="16">
    <source>
        <dbReference type="ARBA" id="ARBA00023145"/>
    </source>
</evidence>
<evidence type="ECO:0000256" key="7">
    <source>
        <dbReference type="ARBA" id="ARBA00022645"/>
    </source>
</evidence>
<dbReference type="InterPro" id="IPR039866">
    <property type="entry name" value="CPQ"/>
</dbReference>
<evidence type="ECO:0000256" key="11">
    <source>
        <dbReference type="ARBA" id="ARBA00022801"/>
    </source>
</evidence>
<sequence length="445" mass="47446">MSSGCNSESVNYETFGRAWTDDRPWKLLTGLTALEHRMAGSEGEAAAADLVADALRGAGVDDVEQAPFEMNRWRREETEFAVVEPDERPFDAIALPYSPAGAVEAPLVDVGHGTPAEVDEVDVAGRIAVASTTTPEGGRFVHRMEKFGHAVDAGAVGFVFANHVAGQLPPTGSLRFNEEAAAVAVGVSEETGEWLREYADRGGAARIDVDADTRPGESQNVYGRVGPDTDEEVLLLAHYDAHDIAEGALDNGCGVAVVVAAARILADCDLPLGVRIGLVGCEEVGLLGSEQMADSTDLDSVRAVVNVDGAGRFRNLVAMTHASEATADTAESVSAATGHPIEVQENPHPFSDQWPFVKRGVPALQLHSDSGERGRGWGHTEADTRDKVDVRNVREHAMLTALLVAELAGGEAPPRLDGEALAERFRDLDFERGMRAADLWPEAWV</sequence>
<keyword evidence="7" id="KW-0121">Carboxypeptidase</keyword>
<evidence type="ECO:0000256" key="10">
    <source>
        <dbReference type="ARBA" id="ARBA00022729"/>
    </source>
</evidence>
<keyword evidence="14" id="KW-0333">Golgi apparatus</keyword>
<dbReference type="InterPro" id="IPR046450">
    <property type="entry name" value="PA_dom_sf"/>
</dbReference>
<dbReference type="PANTHER" id="PTHR12053:SF3">
    <property type="entry name" value="CARBOXYPEPTIDASE Q"/>
    <property type="match status" value="1"/>
</dbReference>
<organism evidence="23 24">
    <name type="scientific">Halobium salinum</name>
    <dbReference type="NCBI Taxonomy" id="1364940"/>
    <lineage>
        <taxon>Archaea</taxon>
        <taxon>Methanobacteriati</taxon>
        <taxon>Methanobacteriota</taxon>
        <taxon>Stenosarchaea group</taxon>
        <taxon>Halobacteria</taxon>
        <taxon>Halobacteriales</taxon>
        <taxon>Haloferacaceae</taxon>
        <taxon>Halobium</taxon>
    </lineage>
</organism>
<keyword evidence="16" id="KW-0865">Zymogen</keyword>
<dbReference type="RefSeq" id="WP_267621738.1">
    <property type="nucleotide sequence ID" value="NZ_JAODIW010000006.1"/>
</dbReference>
<evidence type="ECO:0000256" key="14">
    <source>
        <dbReference type="ARBA" id="ARBA00023034"/>
    </source>
</evidence>
<dbReference type="PANTHER" id="PTHR12053">
    <property type="entry name" value="PROTEASE FAMILY M28 PLASMA GLUTAMATE CARBOXYPEPTIDASE-RELATED"/>
    <property type="match status" value="1"/>
</dbReference>
<comment type="caution">
    <text evidence="23">The sequence shown here is derived from an EMBL/GenBank/DDBJ whole genome shotgun (WGS) entry which is preliminary data.</text>
</comment>
<evidence type="ECO:0000256" key="4">
    <source>
        <dbReference type="ARBA" id="ARBA00004613"/>
    </source>
</evidence>
<evidence type="ECO:0000256" key="6">
    <source>
        <dbReference type="ARBA" id="ARBA00022525"/>
    </source>
</evidence>
<keyword evidence="8" id="KW-0645">Protease</keyword>
<comment type="subunit">
    <text evidence="19">Homodimer. The monomeric form is inactive while the homodimer is active.</text>
</comment>
<evidence type="ECO:0000256" key="3">
    <source>
        <dbReference type="ARBA" id="ARBA00004555"/>
    </source>
</evidence>
<keyword evidence="6" id="KW-0964">Secreted</keyword>
<keyword evidence="17" id="KW-0325">Glycoprotein</keyword>
<protein>
    <recommendedName>
        <fullName evidence="5">Carboxypeptidase Q</fullName>
    </recommendedName>
    <alternativeName>
        <fullName evidence="20">Plasma glutamate carboxypeptidase</fullName>
    </alternativeName>
</protein>
<evidence type="ECO:0000256" key="5">
    <source>
        <dbReference type="ARBA" id="ARBA00014116"/>
    </source>
</evidence>
<feature type="domain" description="Peptidase M28" evidence="22">
    <location>
        <begin position="220"/>
        <end position="401"/>
    </location>
</feature>
<evidence type="ECO:0000256" key="18">
    <source>
        <dbReference type="ARBA" id="ARBA00023228"/>
    </source>
</evidence>
<dbReference type="Gene3D" id="3.50.30.30">
    <property type="match status" value="1"/>
</dbReference>
<dbReference type="GO" id="GO:0004180">
    <property type="term" value="F:carboxypeptidase activity"/>
    <property type="evidence" value="ECO:0007669"/>
    <property type="project" value="UniProtKB-KW"/>
</dbReference>
<dbReference type="Gene3D" id="3.40.630.10">
    <property type="entry name" value="Zn peptidases"/>
    <property type="match status" value="1"/>
</dbReference>
<evidence type="ECO:0000256" key="9">
    <source>
        <dbReference type="ARBA" id="ARBA00022723"/>
    </source>
</evidence>
<evidence type="ECO:0000259" key="22">
    <source>
        <dbReference type="Pfam" id="PF04389"/>
    </source>
</evidence>
<keyword evidence="9" id="KW-0479">Metal-binding</keyword>
<keyword evidence="24" id="KW-1185">Reference proteome</keyword>
<evidence type="ECO:0000313" key="24">
    <source>
        <dbReference type="Proteomes" id="UP001595921"/>
    </source>
</evidence>
<keyword evidence="12" id="KW-0256">Endoplasmic reticulum</keyword>
<dbReference type="Proteomes" id="UP001595921">
    <property type="component" value="Unassembled WGS sequence"/>
</dbReference>
<dbReference type="GO" id="GO:0006508">
    <property type="term" value="P:proteolysis"/>
    <property type="evidence" value="ECO:0007669"/>
    <property type="project" value="UniProtKB-KW"/>
</dbReference>
<evidence type="ECO:0000256" key="13">
    <source>
        <dbReference type="ARBA" id="ARBA00022833"/>
    </source>
</evidence>
<dbReference type="EMBL" id="JBHSDS010000008">
    <property type="protein sequence ID" value="MFC4359461.1"/>
    <property type="molecule type" value="Genomic_DNA"/>
</dbReference>
<dbReference type="SUPFAM" id="SSF53187">
    <property type="entry name" value="Zn-dependent exopeptidases"/>
    <property type="match status" value="1"/>
</dbReference>
<dbReference type="AlphaFoldDB" id="A0ABD5PFA8"/>
<evidence type="ECO:0000256" key="19">
    <source>
        <dbReference type="ARBA" id="ARBA00025833"/>
    </source>
</evidence>
<evidence type="ECO:0000256" key="1">
    <source>
        <dbReference type="ARBA" id="ARBA00004240"/>
    </source>
</evidence>
<keyword evidence="15" id="KW-0482">Metalloprotease</keyword>
<keyword evidence="18" id="KW-0458">Lysosome</keyword>
<accession>A0ABD5PFA8</accession>
<evidence type="ECO:0000256" key="12">
    <source>
        <dbReference type="ARBA" id="ARBA00022824"/>
    </source>
</evidence>
<evidence type="ECO:0000256" key="17">
    <source>
        <dbReference type="ARBA" id="ARBA00023180"/>
    </source>
</evidence>
<feature type="domain" description="PA" evidence="21">
    <location>
        <begin position="103"/>
        <end position="195"/>
    </location>
</feature>
<comment type="subcellular location">
    <subcellularLocation>
        <location evidence="1">Endoplasmic reticulum</location>
    </subcellularLocation>
    <subcellularLocation>
        <location evidence="3">Golgi apparatus</location>
    </subcellularLocation>
    <subcellularLocation>
        <location evidence="2">Lysosome</location>
    </subcellularLocation>
    <subcellularLocation>
        <location evidence="4">Secreted</location>
    </subcellularLocation>
</comment>
<evidence type="ECO:0000256" key="8">
    <source>
        <dbReference type="ARBA" id="ARBA00022670"/>
    </source>
</evidence>
<dbReference type="GO" id="GO:0046872">
    <property type="term" value="F:metal ion binding"/>
    <property type="evidence" value="ECO:0007669"/>
    <property type="project" value="UniProtKB-KW"/>
</dbReference>
<dbReference type="InterPro" id="IPR007484">
    <property type="entry name" value="Peptidase_M28"/>
</dbReference>
<evidence type="ECO:0000313" key="23">
    <source>
        <dbReference type="EMBL" id="MFC4359461.1"/>
    </source>
</evidence>
<dbReference type="GO" id="GO:0005764">
    <property type="term" value="C:lysosome"/>
    <property type="evidence" value="ECO:0007669"/>
    <property type="project" value="UniProtKB-SubCell"/>
</dbReference>
<dbReference type="GO" id="GO:0005576">
    <property type="term" value="C:extracellular region"/>
    <property type="evidence" value="ECO:0007669"/>
    <property type="project" value="UniProtKB-SubCell"/>
</dbReference>
<evidence type="ECO:0000256" key="2">
    <source>
        <dbReference type="ARBA" id="ARBA00004371"/>
    </source>
</evidence>
<dbReference type="Pfam" id="PF02225">
    <property type="entry name" value="PA"/>
    <property type="match status" value="1"/>
</dbReference>
<keyword evidence="11" id="KW-0378">Hydrolase</keyword>
<dbReference type="Pfam" id="PF04389">
    <property type="entry name" value="Peptidase_M28"/>
    <property type="match status" value="1"/>
</dbReference>